<comment type="caution">
    <text evidence="1">The sequence shown here is derived from an EMBL/GenBank/DDBJ whole genome shotgun (WGS) entry which is preliminary data.</text>
</comment>
<dbReference type="EMBL" id="JAFKMG010000973">
    <property type="protein sequence ID" value="MBN8799834.1"/>
    <property type="molecule type" value="Genomic_DNA"/>
</dbReference>
<protein>
    <recommendedName>
        <fullName evidence="3">DUF2857 domain-containing protein</fullName>
    </recommendedName>
</protein>
<dbReference type="Proteomes" id="UP000664815">
    <property type="component" value="Unassembled WGS sequence"/>
</dbReference>
<gene>
    <name evidence="1" type="ORF">J0H45_10865</name>
</gene>
<evidence type="ECO:0000313" key="2">
    <source>
        <dbReference type="Proteomes" id="UP000664815"/>
    </source>
</evidence>
<evidence type="ECO:0000313" key="1">
    <source>
        <dbReference type="EMBL" id="MBN8799834.1"/>
    </source>
</evidence>
<name>A0A9D8KX01_9GAMM</name>
<dbReference type="RefSeq" id="WP_273081270.1">
    <property type="nucleotide sequence ID" value="NZ_JAFKME010000004.1"/>
</dbReference>
<dbReference type="AlphaFoldDB" id="A0A9D8KX01"/>
<sequence length="203" mass="22701">MTNVRELLARLNPTVARLDGTAGRGAVELTNIDIAGALGMVPAGIGRDLLELLHGPDPSRGDILLVLEGITRMALEERNRRSKDYADARATWGIAECMARFNRDREERTIRHLEILKARVAVARDRLWPERLEERLPEIATVAIGYMKGERLSNRERATVLGVGDSTYREGWAEVVDWLLTQMLEAEQCAANRFCHALQQSAA</sequence>
<proteinExistence type="predicted"/>
<accession>A0A9D8KX01</accession>
<reference evidence="1" key="1">
    <citation type="submission" date="2021-02" db="EMBL/GenBank/DDBJ databases">
        <title>Thiocyanate and organic carbon inputs drive convergent selection for specific autotrophic Afipia and Thiobacillus strains within complex microbiomes.</title>
        <authorList>
            <person name="Huddy R.J."/>
            <person name="Sachdeva R."/>
            <person name="Kadzinga F."/>
            <person name="Kantor R.S."/>
            <person name="Harrison S.T.L."/>
            <person name="Banfield J.F."/>
        </authorList>
    </citation>
    <scope>NUCLEOTIDE SEQUENCE</scope>
    <source>
        <strain evidence="1">SCN18_10_11_15_R1_P_69_7</strain>
    </source>
</reference>
<evidence type="ECO:0008006" key="3">
    <source>
        <dbReference type="Google" id="ProtNLM"/>
    </source>
</evidence>
<organism evidence="1 2">
    <name type="scientific">Stenotrophomonas nitritireducens</name>
    <dbReference type="NCBI Taxonomy" id="83617"/>
    <lineage>
        <taxon>Bacteria</taxon>
        <taxon>Pseudomonadati</taxon>
        <taxon>Pseudomonadota</taxon>
        <taxon>Gammaproteobacteria</taxon>
        <taxon>Lysobacterales</taxon>
        <taxon>Lysobacteraceae</taxon>
        <taxon>Stenotrophomonas</taxon>
    </lineage>
</organism>